<keyword evidence="2 4" id="KW-0238">DNA-binding</keyword>
<keyword evidence="3" id="KW-0804">Transcription</keyword>
<evidence type="ECO:0000256" key="1">
    <source>
        <dbReference type="ARBA" id="ARBA00023015"/>
    </source>
</evidence>
<dbReference type="Pfam" id="PF02909">
    <property type="entry name" value="TetR_C_1"/>
    <property type="match status" value="1"/>
</dbReference>
<evidence type="ECO:0000256" key="4">
    <source>
        <dbReference type="PROSITE-ProRule" id="PRU00335"/>
    </source>
</evidence>
<reference evidence="6 7" key="1">
    <citation type="submission" date="2019-11" db="EMBL/GenBank/DDBJ databases">
        <authorList>
            <person name="Jiang L.-Q."/>
        </authorList>
    </citation>
    <scope>NUCLEOTIDE SEQUENCE [LARGE SCALE GENOMIC DNA]</scope>
    <source>
        <strain evidence="6 7">YIM 132087</strain>
    </source>
</reference>
<dbReference type="Gene3D" id="1.10.357.10">
    <property type="entry name" value="Tetracycline Repressor, domain 2"/>
    <property type="match status" value="1"/>
</dbReference>
<dbReference type="SUPFAM" id="SSF46689">
    <property type="entry name" value="Homeodomain-like"/>
    <property type="match status" value="1"/>
</dbReference>
<dbReference type="InterPro" id="IPR050109">
    <property type="entry name" value="HTH-type_TetR-like_transc_reg"/>
</dbReference>
<keyword evidence="7" id="KW-1185">Reference proteome</keyword>
<dbReference type="GO" id="GO:0045892">
    <property type="term" value="P:negative regulation of DNA-templated transcription"/>
    <property type="evidence" value="ECO:0007669"/>
    <property type="project" value="InterPro"/>
</dbReference>
<protein>
    <submittedName>
        <fullName evidence="6">TetR family transcriptional regulator</fullName>
    </submittedName>
</protein>
<dbReference type="InterPro" id="IPR001647">
    <property type="entry name" value="HTH_TetR"/>
</dbReference>
<dbReference type="GO" id="GO:0003700">
    <property type="term" value="F:DNA-binding transcription factor activity"/>
    <property type="evidence" value="ECO:0007669"/>
    <property type="project" value="TreeGrafter"/>
</dbReference>
<dbReference type="InterPro" id="IPR004111">
    <property type="entry name" value="Repressor_TetR_C"/>
</dbReference>
<dbReference type="EMBL" id="WLYK01000014">
    <property type="protein sequence ID" value="MTD17134.1"/>
    <property type="molecule type" value="Genomic_DNA"/>
</dbReference>
<evidence type="ECO:0000256" key="2">
    <source>
        <dbReference type="ARBA" id="ARBA00023125"/>
    </source>
</evidence>
<dbReference type="Pfam" id="PF00440">
    <property type="entry name" value="TetR_N"/>
    <property type="match status" value="1"/>
</dbReference>
<organism evidence="6 7">
    <name type="scientific">Nakamurella alba</name>
    <dbReference type="NCBI Taxonomy" id="2665158"/>
    <lineage>
        <taxon>Bacteria</taxon>
        <taxon>Bacillati</taxon>
        <taxon>Actinomycetota</taxon>
        <taxon>Actinomycetes</taxon>
        <taxon>Nakamurellales</taxon>
        <taxon>Nakamurellaceae</taxon>
        <taxon>Nakamurella</taxon>
    </lineage>
</organism>
<feature type="domain" description="HTH tetR-type" evidence="5">
    <location>
        <begin position="28"/>
        <end position="88"/>
    </location>
</feature>
<dbReference type="GO" id="GO:0000976">
    <property type="term" value="F:transcription cis-regulatory region binding"/>
    <property type="evidence" value="ECO:0007669"/>
    <property type="project" value="TreeGrafter"/>
</dbReference>
<dbReference type="PROSITE" id="PS50977">
    <property type="entry name" value="HTH_TETR_2"/>
    <property type="match status" value="1"/>
</dbReference>
<dbReference type="PANTHER" id="PTHR30055:SF151">
    <property type="entry name" value="TRANSCRIPTIONAL REGULATORY PROTEIN"/>
    <property type="match status" value="1"/>
</dbReference>
<dbReference type="Gene3D" id="1.10.10.60">
    <property type="entry name" value="Homeodomain-like"/>
    <property type="match status" value="1"/>
</dbReference>
<gene>
    <name evidence="6" type="ORF">GIS00_24675</name>
</gene>
<keyword evidence="1" id="KW-0805">Transcription regulation</keyword>
<feature type="DNA-binding region" description="H-T-H motif" evidence="4">
    <location>
        <begin position="51"/>
        <end position="70"/>
    </location>
</feature>
<dbReference type="InterPro" id="IPR009057">
    <property type="entry name" value="Homeodomain-like_sf"/>
</dbReference>
<accession>A0A7K1FWE6</accession>
<name>A0A7K1FWE6_9ACTN</name>
<dbReference type="InterPro" id="IPR036271">
    <property type="entry name" value="Tet_transcr_reg_TetR-rel_C_sf"/>
</dbReference>
<evidence type="ECO:0000259" key="5">
    <source>
        <dbReference type="PROSITE" id="PS50977"/>
    </source>
</evidence>
<evidence type="ECO:0000256" key="3">
    <source>
        <dbReference type="ARBA" id="ARBA00023163"/>
    </source>
</evidence>
<dbReference type="Proteomes" id="UP000460221">
    <property type="component" value="Unassembled WGS sequence"/>
</dbReference>
<dbReference type="SUPFAM" id="SSF48498">
    <property type="entry name" value="Tetracyclin repressor-like, C-terminal domain"/>
    <property type="match status" value="1"/>
</dbReference>
<proteinExistence type="predicted"/>
<evidence type="ECO:0000313" key="7">
    <source>
        <dbReference type="Proteomes" id="UP000460221"/>
    </source>
</evidence>
<comment type="caution">
    <text evidence="6">The sequence shown here is derived from an EMBL/GenBank/DDBJ whole genome shotgun (WGS) entry which is preliminary data.</text>
</comment>
<sequence>MVVDPDSPQGRGDAAAVLPAVRPGAGGGLDRRRILGAAIEIIDTDGLRALTMRRVGSRLGVEAMAIYHYIPGREAMLDGIVEVVIDELYGDPDVYLAHPDWQEYLQRLAHGVRRIALAHPEVFPLIATRPPAAPWVRPPLRSLRWMESFLHTLIDCGFSDRAAVAAYQAFSSFLLGHLLLEVSAQGADIGPIPEADPGPVKPADLDEYPLLQRLSPQLAEDHSAEEFEESLETLLNRLETFGKD</sequence>
<dbReference type="PANTHER" id="PTHR30055">
    <property type="entry name" value="HTH-TYPE TRANSCRIPTIONAL REGULATOR RUTR"/>
    <property type="match status" value="1"/>
</dbReference>
<evidence type="ECO:0000313" key="6">
    <source>
        <dbReference type="EMBL" id="MTD17134.1"/>
    </source>
</evidence>
<dbReference type="AlphaFoldDB" id="A0A7K1FWE6"/>